<feature type="region of interest" description="Disordered" evidence="1">
    <location>
        <begin position="77"/>
        <end position="131"/>
    </location>
</feature>
<feature type="transmembrane region" description="Helical" evidence="2">
    <location>
        <begin position="6"/>
        <end position="23"/>
    </location>
</feature>
<dbReference type="Proteomes" id="UP000095281">
    <property type="component" value="Unplaced"/>
</dbReference>
<evidence type="ECO:0000313" key="4">
    <source>
        <dbReference type="WBParaSite" id="MhA1_Contig1583.frz3.gene1"/>
    </source>
</evidence>
<evidence type="ECO:0000256" key="2">
    <source>
        <dbReference type="SAM" id="Phobius"/>
    </source>
</evidence>
<evidence type="ECO:0000256" key="1">
    <source>
        <dbReference type="SAM" id="MobiDB-lite"/>
    </source>
</evidence>
<keyword evidence="2" id="KW-0472">Membrane</keyword>
<protein>
    <submittedName>
        <fullName evidence="4">Uncharacterized protein</fullName>
    </submittedName>
</protein>
<accession>A0A1I8B936</accession>
<dbReference type="WBParaSite" id="MhA1_Contig1583.frz3.gene1">
    <property type="protein sequence ID" value="MhA1_Contig1583.frz3.gene1"/>
    <property type="gene ID" value="MhA1_Contig1583.frz3.gene1"/>
</dbReference>
<feature type="compositionally biased region" description="Basic and acidic residues" evidence="1">
    <location>
        <begin position="111"/>
        <end position="125"/>
    </location>
</feature>
<reference evidence="4" key="1">
    <citation type="submission" date="2016-11" db="UniProtKB">
        <authorList>
            <consortium name="WormBaseParasite"/>
        </authorList>
    </citation>
    <scope>IDENTIFICATION</scope>
</reference>
<name>A0A1I8B936_MELHA</name>
<keyword evidence="3" id="KW-1185">Reference proteome</keyword>
<organism evidence="3 4">
    <name type="scientific">Meloidogyne hapla</name>
    <name type="common">Root-knot nematode worm</name>
    <dbReference type="NCBI Taxonomy" id="6305"/>
    <lineage>
        <taxon>Eukaryota</taxon>
        <taxon>Metazoa</taxon>
        <taxon>Ecdysozoa</taxon>
        <taxon>Nematoda</taxon>
        <taxon>Chromadorea</taxon>
        <taxon>Rhabditida</taxon>
        <taxon>Tylenchina</taxon>
        <taxon>Tylenchomorpha</taxon>
        <taxon>Tylenchoidea</taxon>
        <taxon>Meloidogynidae</taxon>
        <taxon>Meloidogyninae</taxon>
        <taxon>Meloidogyne</taxon>
    </lineage>
</organism>
<keyword evidence="2" id="KW-0812">Transmembrane</keyword>
<proteinExistence type="predicted"/>
<evidence type="ECO:0000313" key="3">
    <source>
        <dbReference type="Proteomes" id="UP000095281"/>
    </source>
</evidence>
<sequence>MKIIKIFIILFINNPFLLYSIYASRNENRRQNRNRQNQNRQNITYTRVLSGRTSREEAYAFLLERYMQNNSPTVEVVNTEEFPMSDNPINNTGVGRSNRRNNRGGNQNNNRRPEVRQPEATRRPEATGNFK</sequence>
<keyword evidence="2" id="KW-1133">Transmembrane helix</keyword>
<dbReference type="AlphaFoldDB" id="A0A1I8B936"/>